<dbReference type="AlphaFoldDB" id="A0A8S1ILZ6"/>
<dbReference type="Proteomes" id="UP000708148">
    <property type="component" value="Unassembled WGS sequence"/>
</dbReference>
<dbReference type="EMBL" id="CAJHUC010000383">
    <property type="protein sequence ID" value="CAD7695730.1"/>
    <property type="molecule type" value="Genomic_DNA"/>
</dbReference>
<evidence type="ECO:0000256" key="1">
    <source>
        <dbReference type="SAM" id="MobiDB-lite"/>
    </source>
</evidence>
<gene>
    <name evidence="2" type="ORF">OSTQU699_LOCUS1091</name>
</gene>
<sequence length="448" mass="47163">MSIPESLLPQGYMCMAYECRMLSGSLRFRRKDCLELRLGTRSSVLRRACGVVRWAHWGTPRKLLLVLFVPGPYLDDPVRLKFFPQELRSMNMAPPLNPSANPMFQQYATSHSPAAYAVMPPCPRPAPHQQWPQGPHTSGALIRANNGSSSAIEPGPTGRGSQAGVGTCAASGRTSDGKGLVNLDVDFPGLVVTRKSKALKLISPETNAPISPERGGLPSTSVRGQEQVKDGAPTIPSCGAEEPRSRWAGEDCVATRGKALEETAWVSQIQLAAGPGLDKVSGPTSPTSGLPIGSKLRRWMVSPRPGSSMASSVDGDIDGSDLAGTGDGLHLAEGKPHDKMLTHKFAGAVECEEVLNNCSAGIGKETVGGSQSSRACQQEGTGSADPANDRMSGAKAGVCEADSEGTSVLVKGANTDAVLARKGHRVHSQASGIPRSSRLHMWMGQSEG</sequence>
<name>A0A8S1ILZ6_9CHLO</name>
<accession>A0A8S1ILZ6</accession>
<feature type="region of interest" description="Disordered" evidence="1">
    <location>
        <begin position="206"/>
        <end position="243"/>
    </location>
</feature>
<evidence type="ECO:0000313" key="3">
    <source>
        <dbReference type="Proteomes" id="UP000708148"/>
    </source>
</evidence>
<protein>
    <submittedName>
        <fullName evidence="2">Uncharacterized protein</fullName>
    </submittedName>
</protein>
<keyword evidence="3" id="KW-1185">Reference proteome</keyword>
<evidence type="ECO:0000313" key="2">
    <source>
        <dbReference type="EMBL" id="CAD7695730.1"/>
    </source>
</evidence>
<comment type="caution">
    <text evidence="2">The sequence shown here is derived from an EMBL/GenBank/DDBJ whole genome shotgun (WGS) entry which is preliminary data.</text>
</comment>
<feature type="region of interest" description="Disordered" evidence="1">
    <location>
        <begin position="277"/>
        <end position="321"/>
    </location>
</feature>
<feature type="region of interest" description="Disordered" evidence="1">
    <location>
        <begin position="366"/>
        <end position="391"/>
    </location>
</feature>
<organism evidence="2 3">
    <name type="scientific">Ostreobium quekettii</name>
    <dbReference type="NCBI Taxonomy" id="121088"/>
    <lineage>
        <taxon>Eukaryota</taxon>
        <taxon>Viridiplantae</taxon>
        <taxon>Chlorophyta</taxon>
        <taxon>core chlorophytes</taxon>
        <taxon>Ulvophyceae</taxon>
        <taxon>TCBD clade</taxon>
        <taxon>Bryopsidales</taxon>
        <taxon>Ostreobineae</taxon>
        <taxon>Ostreobiaceae</taxon>
        <taxon>Ostreobium</taxon>
    </lineage>
</organism>
<proteinExistence type="predicted"/>
<feature type="compositionally biased region" description="Polar residues" evidence="1">
    <location>
        <begin position="368"/>
        <end position="381"/>
    </location>
</feature>
<reference evidence="2" key="1">
    <citation type="submission" date="2020-12" db="EMBL/GenBank/DDBJ databases">
        <authorList>
            <person name="Iha C."/>
        </authorList>
    </citation>
    <scope>NUCLEOTIDE SEQUENCE</scope>
</reference>
<feature type="region of interest" description="Disordered" evidence="1">
    <location>
        <begin position="152"/>
        <end position="173"/>
    </location>
</feature>